<feature type="region of interest" description="Disordered" evidence="1">
    <location>
        <begin position="403"/>
        <end position="429"/>
    </location>
</feature>
<feature type="compositionally biased region" description="Polar residues" evidence="1">
    <location>
        <begin position="296"/>
        <end position="306"/>
    </location>
</feature>
<feature type="region of interest" description="Disordered" evidence="1">
    <location>
        <begin position="354"/>
        <end position="375"/>
    </location>
</feature>
<evidence type="ECO:0000313" key="4">
    <source>
        <dbReference type="EMBL" id="KAL0575296.1"/>
    </source>
</evidence>
<keyword evidence="3" id="KW-0732">Signal</keyword>
<sequence length="544" mass="59160">MFLLLLGFLALGPQVVFSDNFFRLSITQVKQCEPFAVNFKGNVNAANSSFPPESLLILPFDSVPVSIPVSPNALSATGLNLNFIPLKGNTTFFASLDDTSKLGLSLVSDVTRVFPSQTDTCLPSVPANSTPSSYELVGGVVTQCEDFTLRFNTTNPPTVRAFFPNSFSYPLKRTSASNGTATYTMQAIRGLQTVLMYDDGNGNRRTSPLMTVGGDSSTSTRCFPNFGNFNGSGGNNGQASSNSPGVSKPVVIGLSVGGTVIVLVAVAMTLFLLRERKRRMRTMATTSPEFNPPRPTNSMETSSQGHDMSEAKRRASLPLPPLPTASTLTYPEGFIKDPPYVSEKYSPTISDYPRTSIDWEDTPDGRPRTMERKSTNTRIQSIDIEKMLNLAGEAGLERNSRLPITSGSLSHRQIDDASPTLPDPRYRSQPDVPENPIFFGTSPTYAQMHGFTRDTGSIPFFESPRTMSSSVLRPSSSYDARISHGSYSPQFVLARPLNETVPNSAVTDTYMNEGRMSGRRNSIPFPITGGSSRNSRFSDASDRV</sequence>
<feature type="transmembrane region" description="Helical" evidence="2">
    <location>
        <begin position="250"/>
        <end position="273"/>
    </location>
</feature>
<reference evidence="4 5" key="1">
    <citation type="submission" date="2024-02" db="EMBL/GenBank/DDBJ databases">
        <title>A draft genome for the cacao thread blight pathogen Marasmius crinis-equi.</title>
        <authorList>
            <person name="Cohen S.P."/>
            <person name="Baruah I.K."/>
            <person name="Amoako-Attah I."/>
            <person name="Bukari Y."/>
            <person name="Meinhardt L.W."/>
            <person name="Bailey B.A."/>
        </authorList>
    </citation>
    <scope>NUCLEOTIDE SEQUENCE [LARGE SCALE GENOMIC DNA]</scope>
    <source>
        <strain evidence="4 5">GH-76</strain>
    </source>
</reference>
<evidence type="ECO:0000256" key="2">
    <source>
        <dbReference type="SAM" id="Phobius"/>
    </source>
</evidence>
<keyword evidence="2" id="KW-1133">Transmembrane helix</keyword>
<dbReference type="Proteomes" id="UP001465976">
    <property type="component" value="Unassembled WGS sequence"/>
</dbReference>
<dbReference type="EMBL" id="JBAHYK010000318">
    <property type="protein sequence ID" value="KAL0575296.1"/>
    <property type="molecule type" value="Genomic_DNA"/>
</dbReference>
<evidence type="ECO:0000256" key="1">
    <source>
        <dbReference type="SAM" id="MobiDB-lite"/>
    </source>
</evidence>
<name>A0ABR3FIW2_9AGAR</name>
<keyword evidence="2" id="KW-0812">Transmembrane</keyword>
<feature type="region of interest" description="Disordered" evidence="1">
    <location>
        <begin position="514"/>
        <end position="544"/>
    </location>
</feature>
<feature type="signal peptide" evidence="3">
    <location>
        <begin position="1"/>
        <end position="18"/>
    </location>
</feature>
<gene>
    <name evidence="4" type="ORF">V5O48_006673</name>
</gene>
<keyword evidence="5" id="KW-1185">Reference proteome</keyword>
<organism evidence="4 5">
    <name type="scientific">Marasmius crinis-equi</name>
    <dbReference type="NCBI Taxonomy" id="585013"/>
    <lineage>
        <taxon>Eukaryota</taxon>
        <taxon>Fungi</taxon>
        <taxon>Dikarya</taxon>
        <taxon>Basidiomycota</taxon>
        <taxon>Agaricomycotina</taxon>
        <taxon>Agaricomycetes</taxon>
        <taxon>Agaricomycetidae</taxon>
        <taxon>Agaricales</taxon>
        <taxon>Marasmiineae</taxon>
        <taxon>Marasmiaceae</taxon>
        <taxon>Marasmius</taxon>
    </lineage>
</organism>
<proteinExistence type="predicted"/>
<feature type="chain" id="PRO_5047286285" evidence="3">
    <location>
        <begin position="19"/>
        <end position="544"/>
    </location>
</feature>
<protein>
    <submittedName>
        <fullName evidence="4">Uncharacterized protein</fullName>
    </submittedName>
</protein>
<dbReference type="CDD" id="cd12087">
    <property type="entry name" value="TM_EGFR-like"/>
    <property type="match status" value="1"/>
</dbReference>
<evidence type="ECO:0000256" key="3">
    <source>
        <dbReference type="SAM" id="SignalP"/>
    </source>
</evidence>
<evidence type="ECO:0000313" key="5">
    <source>
        <dbReference type="Proteomes" id="UP001465976"/>
    </source>
</evidence>
<comment type="caution">
    <text evidence="4">The sequence shown here is derived from an EMBL/GenBank/DDBJ whole genome shotgun (WGS) entry which is preliminary data.</text>
</comment>
<feature type="compositionally biased region" description="Basic and acidic residues" evidence="1">
    <location>
        <begin position="363"/>
        <end position="374"/>
    </location>
</feature>
<feature type="region of interest" description="Disordered" evidence="1">
    <location>
        <begin position="282"/>
        <end position="324"/>
    </location>
</feature>
<feature type="compositionally biased region" description="Polar residues" evidence="1">
    <location>
        <begin position="529"/>
        <end position="538"/>
    </location>
</feature>
<keyword evidence="2" id="KW-0472">Membrane</keyword>
<accession>A0ABR3FIW2</accession>